<name>A0A6V8K4V2_9ACTN</name>
<gene>
    <name evidence="1" type="ORF">Phou_016010</name>
</gene>
<evidence type="ECO:0000313" key="2">
    <source>
        <dbReference type="Proteomes" id="UP000482800"/>
    </source>
</evidence>
<organism evidence="1 2">
    <name type="scientific">Phytohabitans houttuyneae</name>
    <dbReference type="NCBI Taxonomy" id="1076126"/>
    <lineage>
        <taxon>Bacteria</taxon>
        <taxon>Bacillati</taxon>
        <taxon>Actinomycetota</taxon>
        <taxon>Actinomycetes</taxon>
        <taxon>Micromonosporales</taxon>
        <taxon>Micromonosporaceae</taxon>
    </lineage>
</organism>
<sequence length="110" mass="11504">MAMLVQLLTVPHCPHAEPAAAVLRQALDEAGLTDVPVTTVTVDTDEDATRLRFLGSPTILINGRDPFPGAGQPPGLACRLYPHPSGLSGIPPINPIRQALRDAPGTAPEV</sequence>
<proteinExistence type="predicted"/>
<comment type="caution">
    <text evidence="1">The sequence shown here is derived from an EMBL/GenBank/DDBJ whole genome shotgun (WGS) entry which is preliminary data.</text>
</comment>
<evidence type="ECO:0008006" key="3">
    <source>
        <dbReference type="Google" id="ProtNLM"/>
    </source>
</evidence>
<reference evidence="1 2" key="2">
    <citation type="submission" date="2020-03" db="EMBL/GenBank/DDBJ databases">
        <authorList>
            <person name="Ichikawa N."/>
            <person name="Kimura A."/>
            <person name="Kitahashi Y."/>
            <person name="Uohara A."/>
        </authorList>
    </citation>
    <scope>NUCLEOTIDE SEQUENCE [LARGE SCALE GENOMIC DNA]</scope>
    <source>
        <strain evidence="1 2">NBRC 108639</strain>
    </source>
</reference>
<dbReference type="SUPFAM" id="SSF52833">
    <property type="entry name" value="Thioredoxin-like"/>
    <property type="match status" value="1"/>
</dbReference>
<protein>
    <recommendedName>
        <fullName evidence="3">Alkylmercury lyase</fullName>
    </recommendedName>
</protein>
<dbReference type="EMBL" id="BLPF01000001">
    <property type="protein sequence ID" value="GFJ77421.1"/>
    <property type="molecule type" value="Genomic_DNA"/>
</dbReference>
<accession>A0A6V8K4V2</accession>
<reference evidence="1 2" key="1">
    <citation type="submission" date="2020-03" db="EMBL/GenBank/DDBJ databases">
        <title>Whole genome shotgun sequence of Phytohabitans houttuyneae NBRC 108639.</title>
        <authorList>
            <person name="Komaki H."/>
            <person name="Tamura T."/>
        </authorList>
    </citation>
    <scope>NUCLEOTIDE SEQUENCE [LARGE SCALE GENOMIC DNA]</scope>
    <source>
        <strain evidence="1 2">NBRC 108639</strain>
    </source>
</reference>
<evidence type="ECO:0000313" key="1">
    <source>
        <dbReference type="EMBL" id="GFJ77421.1"/>
    </source>
</evidence>
<dbReference type="Proteomes" id="UP000482800">
    <property type="component" value="Unassembled WGS sequence"/>
</dbReference>
<dbReference type="AlphaFoldDB" id="A0A6V8K4V2"/>
<keyword evidence="2" id="KW-1185">Reference proteome</keyword>
<dbReference type="InterPro" id="IPR036249">
    <property type="entry name" value="Thioredoxin-like_sf"/>
</dbReference>